<evidence type="ECO:0000313" key="1">
    <source>
        <dbReference type="EMBL" id="KAK8498074.1"/>
    </source>
</evidence>
<keyword evidence="2" id="KW-1185">Reference proteome</keyword>
<dbReference type="EMBL" id="JBBPBM010000280">
    <property type="protein sequence ID" value="KAK8498074.1"/>
    <property type="molecule type" value="Genomic_DNA"/>
</dbReference>
<gene>
    <name evidence="1" type="ORF">V6N12_055288</name>
</gene>
<organism evidence="1 2">
    <name type="scientific">Hibiscus sabdariffa</name>
    <name type="common">roselle</name>
    <dbReference type="NCBI Taxonomy" id="183260"/>
    <lineage>
        <taxon>Eukaryota</taxon>
        <taxon>Viridiplantae</taxon>
        <taxon>Streptophyta</taxon>
        <taxon>Embryophyta</taxon>
        <taxon>Tracheophyta</taxon>
        <taxon>Spermatophyta</taxon>
        <taxon>Magnoliopsida</taxon>
        <taxon>eudicotyledons</taxon>
        <taxon>Gunneridae</taxon>
        <taxon>Pentapetalae</taxon>
        <taxon>rosids</taxon>
        <taxon>malvids</taxon>
        <taxon>Malvales</taxon>
        <taxon>Malvaceae</taxon>
        <taxon>Malvoideae</taxon>
        <taxon>Hibiscus</taxon>
    </lineage>
</organism>
<reference evidence="1 2" key="1">
    <citation type="journal article" date="2024" name="G3 (Bethesda)">
        <title>Genome assembly of Hibiscus sabdariffa L. provides insights into metabolisms of medicinal natural products.</title>
        <authorList>
            <person name="Kim T."/>
        </authorList>
    </citation>
    <scope>NUCLEOTIDE SEQUENCE [LARGE SCALE GENOMIC DNA]</scope>
    <source>
        <strain evidence="1">TK-2024</strain>
        <tissue evidence="1">Old leaves</tissue>
    </source>
</reference>
<comment type="caution">
    <text evidence="1">The sequence shown here is derived from an EMBL/GenBank/DDBJ whole genome shotgun (WGS) entry which is preliminary data.</text>
</comment>
<protein>
    <submittedName>
        <fullName evidence="1">Uncharacterized protein</fullName>
    </submittedName>
</protein>
<sequence length="73" mass="8612">MSYDWTKIDNEWLVLSSDAFNDQTYAVVGCEVVVRRSSYRDSPEQMHVLHWTDREDFADIVEKDDPKAKDETK</sequence>
<accession>A0ABR2AV97</accession>
<name>A0ABR2AV97_9ROSI</name>
<dbReference type="Proteomes" id="UP001472677">
    <property type="component" value="Unassembled WGS sequence"/>
</dbReference>
<evidence type="ECO:0000313" key="2">
    <source>
        <dbReference type="Proteomes" id="UP001472677"/>
    </source>
</evidence>
<proteinExistence type="predicted"/>